<gene>
    <name evidence="2" type="ORF">B0T22DRAFT_288464</name>
</gene>
<keyword evidence="1" id="KW-0472">Membrane</keyword>
<keyword evidence="1" id="KW-0812">Transmembrane</keyword>
<sequence>MKRKLKYNSGVVPPVVSSTLMKTDQWARGMWGKLKPNGRARNLTQDTGSLNNRSLRLCNERLKEIFVVLGKNRDRITYSFARYLLSFFFLVLLMLILQVALMRQRHPIVRIRKTLPSSHVVDVVIAIMVWIGVPHQPRMATIGFVWKNGALWGLWLWRRILIVRVPSRCRQLLT</sequence>
<keyword evidence="1" id="KW-1133">Transmembrane helix</keyword>
<accession>A0AAE0X178</accession>
<reference evidence="2" key="1">
    <citation type="journal article" date="2023" name="Mol. Phylogenet. Evol.">
        <title>Genome-scale phylogeny and comparative genomics of the fungal order Sordariales.</title>
        <authorList>
            <person name="Hensen N."/>
            <person name="Bonometti L."/>
            <person name="Westerberg I."/>
            <person name="Brannstrom I.O."/>
            <person name="Guillou S."/>
            <person name="Cros-Aarteil S."/>
            <person name="Calhoun S."/>
            <person name="Haridas S."/>
            <person name="Kuo A."/>
            <person name="Mondo S."/>
            <person name="Pangilinan J."/>
            <person name="Riley R."/>
            <person name="LaButti K."/>
            <person name="Andreopoulos B."/>
            <person name="Lipzen A."/>
            <person name="Chen C."/>
            <person name="Yan M."/>
            <person name="Daum C."/>
            <person name="Ng V."/>
            <person name="Clum A."/>
            <person name="Steindorff A."/>
            <person name="Ohm R.A."/>
            <person name="Martin F."/>
            <person name="Silar P."/>
            <person name="Natvig D.O."/>
            <person name="Lalanne C."/>
            <person name="Gautier V."/>
            <person name="Ament-Velasquez S.L."/>
            <person name="Kruys A."/>
            <person name="Hutchinson M.I."/>
            <person name="Powell A.J."/>
            <person name="Barry K."/>
            <person name="Miller A.N."/>
            <person name="Grigoriev I.V."/>
            <person name="Debuchy R."/>
            <person name="Gladieux P."/>
            <person name="Hiltunen Thoren M."/>
            <person name="Johannesson H."/>
        </authorList>
    </citation>
    <scope>NUCLEOTIDE SEQUENCE</scope>
    <source>
        <strain evidence="2">CBS 314.62</strain>
    </source>
</reference>
<name>A0AAE0X178_9PEZI</name>
<reference evidence="2" key="2">
    <citation type="submission" date="2023-06" db="EMBL/GenBank/DDBJ databases">
        <authorList>
            <consortium name="Lawrence Berkeley National Laboratory"/>
            <person name="Haridas S."/>
            <person name="Hensen N."/>
            <person name="Bonometti L."/>
            <person name="Westerberg I."/>
            <person name="Brannstrom I.O."/>
            <person name="Guillou S."/>
            <person name="Cros-Aarteil S."/>
            <person name="Calhoun S."/>
            <person name="Kuo A."/>
            <person name="Mondo S."/>
            <person name="Pangilinan J."/>
            <person name="Riley R."/>
            <person name="Labutti K."/>
            <person name="Andreopoulos B."/>
            <person name="Lipzen A."/>
            <person name="Chen C."/>
            <person name="Yanf M."/>
            <person name="Daum C."/>
            <person name="Ng V."/>
            <person name="Clum A."/>
            <person name="Steindorff A."/>
            <person name="Ohm R."/>
            <person name="Martin F."/>
            <person name="Silar P."/>
            <person name="Natvig D."/>
            <person name="Lalanne C."/>
            <person name="Gautier V."/>
            <person name="Ament-Velasquez S.L."/>
            <person name="Kruys A."/>
            <person name="Hutchinson M.I."/>
            <person name="Powell A.J."/>
            <person name="Barry K."/>
            <person name="Miller A.N."/>
            <person name="Grigoriev I.V."/>
            <person name="Debuchy R."/>
            <person name="Gladieux P."/>
            <person name="Thoren M.H."/>
            <person name="Johannesson H."/>
        </authorList>
    </citation>
    <scope>NUCLEOTIDE SEQUENCE</scope>
    <source>
        <strain evidence="2">CBS 314.62</strain>
    </source>
</reference>
<protein>
    <submittedName>
        <fullName evidence="2">Uncharacterized protein</fullName>
    </submittedName>
</protein>
<evidence type="ECO:0000313" key="3">
    <source>
        <dbReference type="Proteomes" id="UP001270362"/>
    </source>
</evidence>
<evidence type="ECO:0000313" key="2">
    <source>
        <dbReference type="EMBL" id="KAK3682567.1"/>
    </source>
</evidence>
<dbReference type="AlphaFoldDB" id="A0AAE0X178"/>
<feature type="transmembrane region" description="Helical" evidence="1">
    <location>
        <begin position="80"/>
        <end position="102"/>
    </location>
</feature>
<dbReference type="Proteomes" id="UP001270362">
    <property type="component" value="Unassembled WGS sequence"/>
</dbReference>
<keyword evidence="3" id="KW-1185">Reference proteome</keyword>
<dbReference type="EMBL" id="JAULSO010000005">
    <property type="protein sequence ID" value="KAK3682567.1"/>
    <property type="molecule type" value="Genomic_DNA"/>
</dbReference>
<evidence type="ECO:0000256" key="1">
    <source>
        <dbReference type="SAM" id="Phobius"/>
    </source>
</evidence>
<proteinExistence type="predicted"/>
<organism evidence="2 3">
    <name type="scientific">Podospora appendiculata</name>
    <dbReference type="NCBI Taxonomy" id="314037"/>
    <lineage>
        <taxon>Eukaryota</taxon>
        <taxon>Fungi</taxon>
        <taxon>Dikarya</taxon>
        <taxon>Ascomycota</taxon>
        <taxon>Pezizomycotina</taxon>
        <taxon>Sordariomycetes</taxon>
        <taxon>Sordariomycetidae</taxon>
        <taxon>Sordariales</taxon>
        <taxon>Podosporaceae</taxon>
        <taxon>Podospora</taxon>
    </lineage>
</organism>
<comment type="caution">
    <text evidence="2">The sequence shown here is derived from an EMBL/GenBank/DDBJ whole genome shotgun (WGS) entry which is preliminary data.</text>
</comment>